<evidence type="ECO:0000256" key="1">
    <source>
        <dbReference type="SAM" id="SignalP"/>
    </source>
</evidence>
<evidence type="ECO:0000313" key="3">
    <source>
        <dbReference type="Proteomes" id="UP000242886"/>
    </source>
</evidence>
<accession>A0A7Z7MVC3</accession>
<sequence>MNRLSITLSMLAALLLVGCMADEHQDIKQWMQEASKSIKGKIPPLPEIRPFPIVSYDAGDLVDPFNSLRIETGKKGEGSGLRPDPNRYKEPLEAYPLESLKMVGVVREKGRTSAMVLADKTVHTVRLGNYMGQNFGMIVGITDTEIQLKELVQEQDSEWVERATSLQLQEQETKK</sequence>
<dbReference type="AlphaFoldDB" id="A0A7Z7MVC3"/>
<gene>
    <name evidence="2" type="ORF">SDENCHOL_20148</name>
</gene>
<name>A0A7Z7MVC3_9PROT</name>
<dbReference type="PIRSF" id="PIRSF016481">
    <property type="entry name" value="Pilus_assembly_PilP"/>
    <property type="match status" value="1"/>
</dbReference>
<protein>
    <submittedName>
        <fullName evidence="2">Tfp pilus assembly protein PilP</fullName>
    </submittedName>
</protein>
<reference evidence="2" key="1">
    <citation type="submission" date="2017-03" db="EMBL/GenBank/DDBJ databases">
        <authorList>
            <consortium name="AG Boll"/>
        </authorList>
    </citation>
    <scope>NUCLEOTIDE SEQUENCE [LARGE SCALE GENOMIC DNA]</scope>
    <source>
        <strain evidence="2">Chol</strain>
    </source>
</reference>
<dbReference type="InterPro" id="IPR007446">
    <property type="entry name" value="PilP"/>
</dbReference>
<feature type="chain" id="PRO_5031518257" evidence="1">
    <location>
        <begin position="22"/>
        <end position="175"/>
    </location>
</feature>
<proteinExistence type="predicted"/>
<keyword evidence="1" id="KW-0732">Signal</keyword>
<dbReference type="PROSITE" id="PS51257">
    <property type="entry name" value="PROKAR_LIPOPROTEIN"/>
    <property type="match status" value="1"/>
</dbReference>
<dbReference type="EMBL" id="LT837803">
    <property type="protein sequence ID" value="SMB26496.1"/>
    <property type="molecule type" value="Genomic_DNA"/>
</dbReference>
<dbReference type="Pfam" id="PF04351">
    <property type="entry name" value="PilP"/>
    <property type="match status" value="1"/>
</dbReference>
<keyword evidence="3" id="KW-1185">Reference proteome</keyword>
<dbReference type="Gene3D" id="2.30.30.830">
    <property type="match status" value="1"/>
</dbReference>
<evidence type="ECO:0000313" key="2">
    <source>
        <dbReference type="EMBL" id="SMB26496.1"/>
    </source>
</evidence>
<dbReference type="Proteomes" id="UP000242886">
    <property type="component" value="Chromosome SDENCHOL"/>
</dbReference>
<feature type="signal peptide" evidence="1">
    <location>
        <begin position="1"/>
        <end position="21"/>
    </location>
</feature>
<organism evidence="2 3">
    <name type="scientific">Sterolibacterium denitrificans</name>
    <dbReference type="NCBI Taxonomy" id="157592"/>
    <lineage>
        <taxon>Bacteria</taxon>
        <taxon>Pseudomonadati</taxon>
        <taxon>Pseudomonadota</taxon>
        <taxon>Betaproteobacteria</taxon>
        <taxon>Nitrosomonadales</taxon>
        <taxon>Sterolibacteriaceae</taxon>
        <taxon>Sterolibacterium</taxon>
    </lineage>
</organism>